<dbReference type="STRING" id="745776.DGo_CA0445"/>
<sequence>MSSPRVKPNAPPAAFRLVLGGLLGVLLAVALPGHWPWEAHALLGWATFCAVNLLRLAPLLRCTPEETRARATREDNTRVISAFLTLAAAVISLVGVVFALHEAGQQKGLAADLLTGLAIVTVVLSWLLVHVEYVLHYARRFYEDGGAGVQFVQRGQDGPLADPTFSDFAYLSFTIGMTFQVSDTNLDTRRMRRLLLGHAMISYLFGTVIIAVTINAVASLVG</sequence>
<name>H8GVJ5_DEIGI</name>
<dbReference type="AlphaFoldDB" id="H8GVJ5"/>
<proteinExistence type="predicted"/>
<reference evidence="2 3" key="1">
    <citation type="journal article" date="2012" name="PLoS ONE">
        <title>Genome sequence and transcriptome analysis of the radioresistant bacterium Deinococcus gobiensis: insights into the extreme environmental adaptations.</title>
        <authorList>
            <person name="Yuan M."/>
            <person name="Chen M."/>
            <person name="Zhang W."/>
            <person name="Lu W."/>
            <person name="Wang J."/>
            <person name="Yang M."/>
            <person name="Zhao P."/>
            <person name="Tang R."/>
            <person name="Li X."/>
            <person name="Hao Y."/>
            <person name="Zhou Z."/>
            <person name="Zhan Y."/>
            <person name="Yu H."/>
            <person name="Teng C."/>
            <person name="Yan Y."/>
            <person name="Ping S."/>
            <person name="Wang Y."/>
            <person name="Lin M."/>
        </authorList>
    </citation>
    <scope>NUCLEOTIDE SEQUENCE [LARGE SCALE GENOMIC DNA]</scope>
    <source>
        <strain evidence="2 3">I-0</strain>
    </source>
</reference>
<evidence type="ECO:0000313" key="3">
    <source>
        <dbReference type="Proteomes" id="UP000007575"/>
    </source>
</evidence>
<protein>
    <recommendedName>
        <fullName evidence="4">DUF1345 domain-containing protein</fullName>
    </recommendedName>
</protein>
<dbReference type="RefSeq" id="WP_014683855.1">
    <property type="nucleotide sequence ID" value="NC_017790.1"/>
</dbReference>
<feature type="transmembrane region" description="Helical" evidence="1">
    <location>
        <begin position="80"/>
        <end position="101"/>
    </location>
</feature>
<dbReference type="Pfam" id="PF07077">
    <property type="entry name" value="DUF1345"/>
    <property type="match status" value="1"/>
</dbReference>
<evidence type="ECO:0008006" key="4">
    <source>
        <dbReference type="Google" id="ProtNLM"/>
    </source>
</evidence>
<dbReference type="InterPro" id="IPR009781">
    <property type="entry name" value="DUF1345"/>
</dbReference>
<evidence type="ECO:0000256" key="1">
    <source>
        <dbReference type="SAM" id="Phobius"/>
    </source>
</evidence>
<keyword evidence="1" id="KW-0812">Transmembrane</keyword>
<keyword evidence="1" id="KW-0472">Membrane</keyword>
<dbReference type="EMBL" id="CP002191">
    <property type="protein sequence ID" value="AFD24372.1"/>
    <property type="molecule type" value="Genomic_DNA"/>
</dbReference>
<keyword evidence="3" id="KW-1185">Reference proteome</keyword>
<keyword evidence="1" id="KW-1133">Transmembrane helix</keyword>
<feature type="transmembrane region" description="Helical" evidence="1">
    <location>
        <begin position="42"/>
        <end position="60"/>
    </location>
</feature>
<feature type="transmembrane region" description="Helical" evidence="1">
    <location>
        <begin position="199"/>
        <end position="221"/>
    </location>
</feature>
<dbReference type="OrthoDB" id="64737at2"/>
<dbReference type="HOGENOM" id="CLU_098677_1_0_0"/>
<evidence type="ECO:0000313" key="2">
    <source>
        <dbReference type="EMBL" id="AFD24372.1"/>
    </source>
</evidence>
<dbReference type="PATRIC" id="fig|745776.4.peg.455"/>
<accession>H8GVJ5</accession>
<gene>
    <name evidence="2" type="ordered locus">DGo_CA0445</name>
</gene>
<dbReference type="KEGG" id="dgo:DGo_CA0445"/>
<dbReference type="Proteomes" id="UP000007575">
    <property type="component" value="Chromosome"/>
</dbReference>
<feature type="transmembrane region" description="Helical" evidence="1">
    <location>
        <begin position="113"/>
        <end position="135"/>
    </location>
</feature>
<organism evidence="2 3">
    <name type="scientific">Deinococcus gobiensis (strain DSM 21396 / JCM 16679 / CGMCC 1.7299 / I-0)</name>
    <dbReference type="NCBI Taxonomy" id="745776"/>
    <lineage>
        <taxon>Bacteria</taxon>
        <taxon>Thermotogati</taxon>
        <taxon>Deinococcota</taxon>
        <taxon>Deinococci</taxon>
        <taxon>Deinococcales</taxon>
        <taxon>Deinococcaceae</taxon>
        <taxon>Deinococcus</taxon>
    </lineage>
</organism>
<dbReference type="eggNOG" id="COG4291">
    <property type="taxonomic scope" value="Bacteria"/>
</dbReference>